<protein>
    <submittedName>
        <fullName evidence="2">GDSL-type esterase/lipase family protein</fullName>
    </submittedName>
</protein>
<gene>
    <name evidence="2" type="ORF">MHL29_03155</name>
</gene>
<dbReference type="Pfam" id="PF13472">
    <property type="entry name" value="Lipase_GDSL_2"/>
    <property type="match status" value="1"/>
</dbReference>
<dbReference type="InterPro" id="IPR036514">
    <property type="entry name" value="SGNH_hydro_sf"/>
</dbReference>
<proteinExistence type="predicted"/>
<reference evidence="2 3" key="1">
    <citation type="submission" date="2022-02" db="EMBL/GenBank/DDBJ databases">
        <title>Uncovering new skin microbiome diversity through culturing and metagenomics.</title>
        <authorList>
            <person name="Conlan S."/>
            <person name="Deming C."/>
            <person name="Nisc Comparative Sequencing Program N."/>
            <person name="Segre J.A."/>
        </authorList>
    </citation>
    <scope>NUCLEOTIDE SEQUENCE [LARGE SCALE GENOMIC DNA]</scope>
    <source>
        <strain evidence="2 3">ACRQZ</strain>
    </source>
</reference>
<dbReference type="SUPFAM" id="SSF52266">
    <property type="entry name" value="SGNH hydrolase"/>
    <property type="match status" value="1"/>
</dbReference>
<feature type="domain" description="SGNH hydrolase-type esterase" evidence="1">
    <location>
        <begin position="9"/>
        <end position="124"/>
    </location>
</feature>
<name>A0ABS9Q1B7_9MICO</name>
<dbReference type="EMBL" id="JAKRCV010000006">
    <property type="protein sequence ID" value="MCG7320893.1"/>
    <property type="molecule type" value="Genomic_DNA"/>
</dbReference>
<accession>A0ABS9Q1B7</accession>
<evidence type="ECO:0000259" key="1">
    <source>
        <dbReference type="Pfam" id="PF13472"/>
    </source>
</evidence>
<evidence type="ECO:0000313" key="2">
    <source>
        <dbReference type="EMBL" id="MCG7320893.1"/>
    </source>
</evidence>
<organism evidence="2 3">
    <name type="scientific">Arsenicicoccus bolidensis</name>
    <dbReference type="NCBI Taxonomy" id="229480"/>
    <lineage>
        <taxon>Bacteria</taxon>
        <taxon>Bacillati</taxon>
        <taxon>Actinomycetota</taxon>
        <taxon>Actinomycetes</taxon>
        <taxon>Micrococcales</taxon>
        <taxon>Intrasporangiaceae</taxon>
        <taxon>Arsenicicoccus</taxon>
    </lineage>
</organism>
<dbReference type="Proteomes" id="UP001521931">
    <property type="component" value="Unassembled WGS sequence"/>
</dbReference>
<sequence length="143" mass="15182">MPRLEAEAEAGRAPVDVVVIAIGVNDLLRGHRPGRFARDVEALVNRTRAVAPDAAIVISGLPEPRSMPLLPRPVASLLGLAAGRLDGVLRDAARRHRLTHVPVSHLPMTPDDLAADGFHPGPAACRVWAQELASGIPVRSARN</sequence>
<dbReference type="Gene3D" id="3.40.50.1110">
    <property type="entry name" value="SGNH hydrolase"/>
    <property type="match status" value="1"/>
</dbReference>
<keyword evidence="3" id="KW-1185">Reference proteome</keyword>
<comment type="caution">
    <text evidence="2">The sequence shown here is derived from an EMBL/GenBank/DDBJ whole genome shotgun (WGS) entry which is preliminary data.</text>
</comment>
<evidence type="ECO:0000313" key="3">
    <source>
        <dbReference type="Proteomes" id="UP001521931"/>
    </source>
</evidence>
<dbReference type="InterPro" id="IPR013830">
    <property type="entry name" value="SGNH_hydro"/>
</dbReference>